<dbReference type="AlphaFoldDB" id="A0AAV7PH12"/>
<evidence type="ECO:0000256" key="1">
    <source>
        <dbReference type="SAM" id="MobiDB-lite"/>
    </source>
</evidence>
<dbReference type="EMBL" id="JANPWB010000011">
    <property type="protein sequence ID" value="KAJ1124580.1"/>
    <property type="molecule type" value="Genomic_DNA"/>
</dbReference>
<dbReference type="Proteomes" id="UP001066276">
    <property type="component" value="Chromosome 7"/>
</dbReference>
<name>A0AAV7PH12_PLEWA</name>
<organism evidence="2 3">
    <name type="scientific">Pleurodeles waltl</name>
    <name type="common">Iberian ribbed newt</name>
    <dbReference type="NCBI Taxonomy" id="8319"/>
    <lineage>
        <taxon>Eukaryota</taxon>
        <taxon>Metazoa</taxon>
        <taxon>Chordata</taxon>
        <taxon>Craniata</taxon>
        <taxon>Vertebrata</taxon>
        <taxon>Euteleostomi</taxon>
        <taxon>Amphibia</taxon>
        <taxon>Batrachia</taxon>
        <taxon>Caudata</taxon>
        <taxon>Salamandroidea</taxon>
        <taxon>Salamandridae</taxon>
        <taxon>Pleurodelinae</taxon>
        <taxon>Pleurodeles</taxon>
    </lineage>
</organism>
<sequence length="141" mass="15711">MQVIHEEVLLRAPTTAKQVATREPEQEQAEPEVEPELVEDGSITPVRDESEELQDGVQEPTSTETAGEPSTEEVLPEADSAEKQTELVPDQEGERVEMDQSQGDLTPEPVASPSRENAIEKEKEKSPILRRILTEGTKKRR</sequence>
<evidence type="ECO:0000313" key="3">
    <source>
        <dbReference type="Proteomes" id="UP001066276"/>
    </source>
</evidence>
<accession>A0AAV7PH12</accession>
<protein>
    <submittedName>
        <fullName evidence="2">Uncharacterized protein</fullName>
    </submittedName>
</protein>
<proteinExistence type="predicted"/>
<feature type="compositionally biased region" description="Acidic residues" evidence="1">
    <location>
        <begin position="26"/>
        <end position="39"/>
    </location>
</feature>
<evidence type="ECO:0000313" key="2">
    <source>
        <dbReference type="EMBL" id="KAJ1124580.1"/>
    </source>
</evidence>
<keyword evidence="3" id="KW-1185">Reference proteome</keyword>
<feature type="compositionally biased region" description="Basic and acidic residues" evidence="1">
    <location>
        <begin position="117"/>
        <end position="141"/>
    </location>
</feature>
<comment type="caution">
    <text evidence="2">The sequence shown here is derived from an EMBL/GenBank/DDBJ whole genome shotgun (WGS) entry which is preliminary data.</text>
</comment>
<reference evidence="2" key="1">
    <citation type="journal article" date="2022" name="bioRxiv">
        <title>Sequencing and chromosome-scale assembly of the giantPleurodeles waltlgenome.</title>
        <authorList>
            <person name="Brown T."/>
            <person name="Elewa A."/>
            <person name="Iarovenko S."/>
            <person name="Subramanian E."/>
            <person name="Araus A.J."/>
            <person name="Petzold A."/>
            <person name="Susuki M."/>
            <person name="Suzuki K.-i.T."/>
            <person name="Hayashi T."/>
            <person name="Toyoda A."/>
            <person name="Oliveira C."/>
            <person name="Osipova E."/>
            <person name="Leigh N.D."/>
            <person name="Simon A."/>
            <person name="Yun M.H."/>
        </authorList>
    </citation>
    <scope>NUCLEOTIDE SEQUENCE</scope>
    <source>
        <strain evidence="2">20211129_DDA</strain>
        <tissue evidence="2">Liver</tissue>
    </source>
</reference>
<gene>
    <name evidence="2" type="ORF">NDU88_003030</name>
</gene>
<feature type="region of interest" description="Disordered" evidence="1">
    <location>
        <begin position="1"/>
        <end position="141"/>
    </location>
</feature>